<evidence type="ECO:0000313" key="1">
    <source>
        <dbReference type="EMBL" id="DAE92118.1"/>
    </source>
</evidence>
<organism evidence="1">
    <name type="scientific">Myoviridae sp. ct5xZ3</name>
    <dbReference type="NCBI Taxonomy" id="2827601"/>
    <lineage>
        <taxon>Viruses</taxon>
        <taxon>Duplodnaviria</taxon>
        <taxon>Heunggongvirae</taxon>
        <taxon>Uroviricota</taxon>
        <taxon>Caudoviricetes</taxon>
    </lineage>
</organism>
<protein>
    <submittedName>
        <fullName evidence="1">Uncharacterized protein</fullName>
    </submittedName>
</protein>
<sequence>MKLKAGQTVKVKDIGQLAKVIETAGRNAVLDFDFPEGICRVSVPTKIIDCIIKGATA</sequence>
<proteinExistence type="predicted"/>
<dbReference type="EMBL" id="BK057794">
    <property type="protein sequence ID" value="DAE92118.1"/>
    <property type="molecule type" value="Genomic_DNA"/>
</dbReference>
<reference evidence="1" key="1">
    <citation type="journal article" date="2021" name="Proc. Natl. Acad. Sci. U.S.A.">
        <title>A Catalog of Tens of Thousands of Viruses from Human Metagenomes Reveals Hidden Associations with Chronic Diseases.</title>
        <authorList>
            <person name="Tisza M.J."/>
            <person name="Buck C.B."/>
        </authorList>
    </citation>
    <scope>NUCLEOTIDE SEQUENCE</scope>
    <source>
        <strain evidence="1">Ct5xZ3</strain>
    </source>
</reference>
<name>A0A8S5RRN3_9CAUD</name>
<accession>A0A8S5RRN3</accession>